<dbReference type="Gene3D" id="1.20.272.10">
    <property type="match status" value="1"/>
</dbReference>
<keyword evidence="5" id="KW-0235">DNA replication</keyword>
<accession>A0A7C3EJ09</accession>
<feature type="domain" description="DNA polymerase III delta subunit-like C-terminal" evidence="10">
    <location>
        <begin position="196"/>
        <end position="316"/>
    </location>
</feature>
<dbReference type="SUPFAM" id="SSF48019">
    <property type="entry name" value="post-AAA+ oligomerization domain-like"/>
    <property type="match status" value="1"/>
</dbReference>
<dbReference type="EC" id="2.7.7.7" evidence="1"/>
<name>A0A7C3EJ09_9SPIR</name>
<keyword evidence="6" id="KW-0239">DNA-directed DNA polymerase</keyword>
<keyword evidence="4 11" id="KW-0548">Nucleotidyltransferase</keyword>
<dbReference type="GO" id="GO:0003677">
    <property type="term" value="F:DNA binding"/>
    <property type="evidence" value="ECO:0007669"/>
    <property type="project" value="InterPro"/>
</dbReference>
<dbReference type="InterPro" id="IPR027417">
    <property type="entry name" value="P-loop_NTPase"/>
</dbReference>
<evidence type="ECO:0000259" key="9">
    <source>
        <dbReference type="Pfam" id="PF06144"/>
    </source>
</evidence>
<dbReference type="Pfam" id="PF06144">
    <property type="entry name" value="DNA_pol3_delta"/>
    <property type="match status" value="1"/>
</dbReference>
<dbReference type="PANTHER" id="PTHR34388:SF1">
    <property type="entry name" value="DNA POLYMERASE III SUBUNIT DELTA"/>
    <property type="match status" value="1"/>
</dbReference>
<dbReference type="Pfam" id="PF21694">
    <property type="entry name" value="DNA_pol3_delta_C"/>
    <property type="match status" value="1"/>
</dbReference>
<comment type="caution">
    <text evidence="11">The sequence shown here is derived from an EMBL/GenBank/DDBJ whole genome shotgun (WGS) entry which is preliminary data.</text>
</comment>
<evidence type="ECO:0000256" key="6">
    <source>
        <dbReference type="ARBA" id="ARBA00022932"/>
    </source>
</evidence>
<dbReference type="EMBL" id="DSVL01000038">
    <property type="protein sequence ID" value="HFH28129.1"/>
    <property type="molecule type" value="Genomic_DNA"/>
</dbReference>
<evidence type="ECO:0000256" key="2">
    <source>
        <dbReference type="ARBA" id="ARBA00017703"/>
    </source>
</evidence>
<dbReference type="InterPro" id="IPR005790">
    <property type="entry name" value="DNA_polIII_delta"/>
</dbReference>
<dbReference type="GO" id="GO:0003887">
    <property type="term" value="F:DNA-directed DNA polymerase activity"/>
    <property type="evidence" value="ECO:0007669"/>
    <property type="project" value="UniProtKB-KW"/>
</dbReference>
<protein>
    <recommendedName>
        <fullName evidence="2">DNA polymerase III subunit delta</fullName>
        <ecNumber evidence="1">2.7.7.7</ecNumber>
    </recommendedName>
</protein>
<dbReference type="InterPro" id="IPR048466">
    <property type="entry name" value="DNA_pol3_delta-like_C"/>
</dbReference>
<dbReference type="NCBIfam" id="TIGR01128">
    <property type="entry name" value="holA"/>
    <property type="match status" value="1"/>
</dbReference>
<reference evidence="11" key="1">
    <citation type="journal article" date="2020" name="mSystems">
        <title>Genome- and Community-Level Interaction Insights into Carbon Utilization and Element Cycling Functions of Hydrothermarchaeota in Hydrothermal Sediment.</title>
        <authorList>
            <person name="Zhou Z."/>
            <person name="Liu Y."/>
            <person name="Xu W."/>
            <person name="Pan J."/>
            <person name="Luo Z.H."/>
            <person name="Li M."/>
        </authorList>
    </citation>
    <scope>NUCLEOTIDE SEQUENCE [LARGE SCALE GENOMIC DNA]</scope>
    <source>
        <strain evidence="11">SpSt-503</strain>
    </source>
</reference>
<comment type="similarity">
    <text evidence="7">Belongs to the DNA polymerase HolA subunit family.</text>
</comment>
<evidence type="ECO:0000256" key="4">
    <source>
        <dbReference type="ARBA" id="ARBA00022695"/>
    </source>
</evidence>
<dbReference type="RefSeq" id="WP_304240842.1">
    <property type="nucleotide sequence ID" value="NZ_JAJUIP010000016.1"/>
</dbReference>
<dbReference type="Gene3D" id="1.10.8.60">
    <property type="match status" value="1"/>
</dbReference>
<keyword evidence="3 11" id="KW-0808">Transferase</keyword>
<evidence type="ECO:0000256" key="8">
    <source>
        <dbReference type="ARBA" id="ARBA00049244"/>
    </source>
</evidence>
<gene>
    <name evidence="11" type="primary">holA</name>
    <name evidence="11" type="ORF">ENS59_01250</name>
</gene>
<evidence type="ECO:0000256" key="1">
    <source>
        <dbReference type="ARBA" id="ARBA00012417"/>
    </source>
</evidence>
<dbReference type="PANTHER" id="PTHR34388">
    <property type="entry name" value="DNA POLYMERASE III SUBUNIT DELTA"/>
    <property type="match status" value="1"/>
</dbReference>
<proteinExistence type="inferred from homology"/>
<dbReference type="GO" id="GO:0009360">
    <property type="term" value="C:DNA polymerase III complex"/>
    <property type="evidence" value="ECO:0007669"/>
    <property type="project" value="InterPro"/>
</dbReference>
<dbReference type="AlphaFoldDB" id="A0A7C3EJ09"/>
<evidence type="ECO:0000256" key="5">
    <source>
        <dbReference type="ARBA" id="ARBA00022705"/>
    </source>
</evidence>
<evidence type="ECO:0000259" key="10">
    <source>
        <dbReference type="Pfam" id="PF21694"/>
    </source>
</evidence>
<dbReference type="GO" id="GO:0006261">
    <property type="term" value="P:DNA-templated DNA replication"/>
    <property type="evidence" value="ECO:0007669"/>
    <property type="project" value="TreeGrafter"/>
</dbReference>
<feature type="domain" description="DNA polymerase III delta N-terminal" evidence="9">
    <location>
        <begin position="7"/>
        <end position="111"/>
    </location>
</feature>
<evidence type="ECO:0000256" key="7">
    <source>
        <dbReference type="ARBA" id="ARBA00034754"/>
    </source>
</evidence>
<evidence type="ECO:0000256" key="3">
    <source>
        <dbReference type="ARBA" id="ARBA00022679"/>
    </source>
</evidence>
<sequence length="329" mass="37497">MAKGLCYLFTGPEIGERQDAIQRIRQELTKKYGASPEEQSFYASETAVSDIVSVLRNGSLFSDVRLILVKNAESIKKKEDVELLGAYIAQPQEDTTLILISDEIGIDKKLEAAIPKEQKKIFWELFENRKTEWVTAFFKRAGFRIEPDAVETILELVENNTEALRQECSRLTLFLNKEVPISAEIVEQYLAHTRQESAFTLFTQIALGDREKGLEILHTLLDAKESPQAIIAGLTWSFRKLSDYLELVHARQLNDFELKKIGLSSPRAQRDYREAAKRYSLRSTMLVLATLAEWDIQLRSMGNAIESILMDIFLLKVFDLSSQQTLATI</sequence>
<dbReference type="Gene3D" id="3.40.50.300">
    <property type="entry name" value="P-loop containing nucleotide triphosphate hydrolases"/>
    <property type="match status" value="1"/>
</dbReference>
<evidence type="ECO:0000313" key="11">
    <source>
        <dbReference type="EMBL" id="HFH28129.1"/>
    </source>
</evidence>
<organism evidence="11">
    <name type="scientific">Gracilinema caldarium</name>
    <dbReference type="NCBI Taxonomy" id="215591"/>
    <lineage>
        <taxon>Bacteria</taxon>
        <taxon>Pseudomonadati</taxon>
        <taxon>Spirochaetota</taxon>
        <taxon>Spirochaetia</taxon>
        <taxon>Spirochaetales</taxon>
        <taxon>Breznakiellaceae</taxon>
        <taxon>Gracilinema</taxon>
    </lineage>
</organism>
<dbReference type="SUPFAM" id="SSF52540">
    <property type="entry name" value="P-loop containing nucleoside triphosphate hydrolases"/>
    <property type="match status" value="1"/>
</dbReference>
<dbReference type="InterPro" id="IPR008921">
    <property type="entry name" value="DNA_pol3_clamp-load_cplx_C"/>
</dbReference>
<dbReference type="InterPro" id="IPR010372">
    <property type="entry name" value="DNA_pol3_delta_N"/>
</dbReference>
<comment type="catalytic activity">
    <reaction evidence="8">
        <text>DNA(n) + a 2'-deoxyribonucleoside 5'-triphosphate = DNA(n+1) + diphosphate</text>
        <dbReference type="Rhea" id="RHEA:22508"/>
        <dbReference type="Rhea" id="RHEA-COMP:17339"/>
        <dbReference type="Rhea" id="RHEA-COMP:17340"/>
        <dbReference type="ChEBI" id="CHEBI:33019"/>
        <dbReference type="ChEBI" id="CHEBI:61560"/>
        <dbReference type="ChEBI" id="CHEBI:173112"/>
        <dbReference type="EC" id="2.7.7.7"/>
    </reaction>
</comment>